<proteinExistence type="predicted"/>
<dbReference type="GO" id="GO:0016020">
    <property type="term" value="C:membrane"/>
    <property type="evidence" value="ECO:0007669"/>
    <property type="project" value="UniProtKB-SubCell"/>
</dbReference>
<evidence type="ECO:0000256" key="4">
    <source>
        <dbReference type="ARBA" id="ARBA00023136"/>
    </source>
</evidence>
<dbReference type="Proteomes" id="UP000887581">
    <property type="component" value="Unplaced"/>
</dbReference>
<protein>
    <submittedName>
        <fullName evidence="8">G-protein coupled receptors family 1 profile domain-containing protein</fullName>
    </submittedName>
</protein>
<organism evidence="7 8">
    <name type="scientific">Setaria digitata</name>
    <dbReference type="NCBI Taxonomy" id="48799"/>
    <lineage>
        <taxon>Eukaryota</taxon>
        <taxon>Metazoa</taxon>
        <taxon>Ecdysozoa</taxon>
        <taxon>Nematoda</taxon>
        <taxon>Chromadorea</taxon>
        <taxon>Rhabditida</taxon>
        <taxon>Spirurina</taxon>
        <taxon>Spiruromorpha</taxon>
        <taxon>Filarioidea</taxon>
        <taxon>Setariidae</taxon>
        <taxon>Setaria</taxon>
    </lineage>
</organism>
<dbReference type="GO" id="GO:0004930">
    <property type="term" value="F:G protein-coupled receptor activity"/>
    <property type="evidence" value="ECO:0007669"/>
    <property type="project" value="InterPro"/>
</dbReference>
<dbReference type="Gene3D" id="1.20.1070.10">
    <property type="entry name" value="Rhodopsin 7-helix transmembrane proteins"/>
    <property type="match status" value="1"/>
</dbReference>
<evidence type="ECO:0000256" key="1">
    <source>
        <dbReference type="ARBA" id="ARBA00004370"/>
    </source>
</evidence>
<sequence>MAAITPSSNASVIRAENGSSNIMAEPNACIGRLALQTLNKASKIAKRQAAMTLIAYLALWSPYNMLAMMNTLTIPTENGEVLMDTLDFLNALIVVNPVVNPVIYGLFQHR</sequence>
<reference evidence="8" key="1">
    <citation type="submission" date="2022-11" db="UniProtKB">
        <authorList>
            <consortium name="WormBaseParasite"/>
        </authorList>
    </citation>
    <scope>IDENTIFICATION</scope>
</reference>
<keyword evidence="4 5" id="KW-0472">Membrane</keyword>
<dbReference type="SUPFAM" id="SSF81321">
    <property type="entry name" value="Family A G protein-coupled receptor-like"/>
    <property type="match status" value="1"/>
</dbReference>
<evidence type="ECO:0000313" key="8">
    <source>
        <dbReference type="WBParaSite" id="sdigi.contig614.g9224.t1"/>
    </source>
</evidence>
<evidence type="ECO:0000256" key="2">
    <source>
        <dbReference type="ARBA" id="ARBA00022692"/>
    </source>
</evidence>
<evidence type="ECO:0000313" key="7">
    <source>
        <dbReference type="Proteomes" id="UP000887581"/>
    </source>
</evidence>
<dbReference type="WBParaSite" id="sdigi.contig614.g9224.t1">
    <property type="protein sequence ID" value="sdigi.contig614.g9224.t1"/>
    <property type="gene ID" value="sdigi.contig614.g9224"/>
</dbReference>
<evidence type="ECO:0000259" key="6">
    <source>
        <dbReference type="PROSITE" id="PS50262"/>
    </source>
</evidence>
<feature type="transmembrane region" description="Helical" evidence="5">
    <location>
        <begin position="88"/>
        <end position="107"/>
    </location>
</feature>
<evidence type="ECO:0000256" key="3">
    <source>
        <dbReference type="ARBA" id="ARBA00022989"/>
    </source>
</evidence>
<dbReference type="InterPro" id="IPR000276">
    <property type="entry name" value="GPCR_Rhodpsn"/>
</dbReference>
<keyword evidence="7" id="KW-1185">Reference proteome</keyword>
<dbReference type="PROSITE" id="PS50262">
    <property type="entry name" value="G_PROTEIN_RECEP_F1_2"/>
    <property type="match status" value="1"/>
</dbReference>
<comment type="subcellular location">
    <subcellularLocation>
        <location evidence="1">Membrane</location>
    </subcellularLocation>
</comment>
<feature type="transmembrane region" description="Helical" evidence="5">
    <location>
        <begin position="49"/>
        <end position="68"/>
    </location>
</feature>
<evidence type="ECO:0000256" key="5">
    <source>
        <dbReference type="SAM" id="Phobius"/>
    </source>
</evidence>
<feature type="domain" description="G-protein coupled receptors family 1 profile" evidence="6">
    <location>
        <begin position="1"/>
        <end position="104"/>
    </location>
</feature>
<name>A0A915PYY8_9BILA</name>
<dbReference type="Pfam" id="PF00001">
    <property type="entry name" value="7tm_1"/>
    <property type="match status" value="1"/>
</dbReference>
<keyword evidence="2 5" id="KW-0812">Transmembrane</keyword>
<accession>A0A915PYY8</accession>
<keyword evidence="3 5" id="KW-1133">Transmembrane helix</keyword>
<dbReference type="InterPro" id="IPR017452">
    <property type="entry name" value="GPCR_Rhodpsn_7TM"/>
</dbReference>
<dbReference type="AlphaFoldDB" id="A0A915PYY8"/>